<keyword evidence="4" id="KW-1185">Reference proteome</keyword>
<dbReference type="RefSeq" id="WP_006968742.1">
    <property type="nucleotide sequence ID" value="NZ_APJX01000018.1"/>
</dbReference>
<sequence length="170" mass="19478">MENKTSMQIMMRLRQIIQEMSRHSKQLQEKYKITLPQLICLNEIADHGPIAIGALTQIVFINNSTVTGIIDRLERRNLVHRVRISKDRRQVHVEITQAGRNFLENAPTPIHHRFMEKLEKMNSQDVSLLMWGLELLVDMLAQTDPASPSPTPPLHLIEADDDMSVPNGNI</sequence>
<dbReference type="GO" id="GO:0006950">
    <property type="term" value="P:response to stress"/>
    <property type="evidence" value="ECO:0007669"/>
    <property type="project" value="TreeGrafter"/>
</dbReference>
<evidence type="ECO:0000259" key="2">
    <source>
        <dbReference type="PROSITE" id="PS50995"/>
    </source>
</evidence>
<dbReference type="AlphaFoldDB" id="S0FVZ2"/>
<comment type="caution">
    <text evidence="3">The sequence shown here is derived from an EMBL/GenBank/DDBJ whole genome shotgun (WGS) entry which is preliminary data.</text>
</comment>
<dbReference type="GO" id="GO:0003700">
    <property type="term" value="F:DNA-binding transcription factor activity"/>
    <property type="evidence" value="ECO:0007669"/>
    <property type="project" value="InterPro"/>
</dbReference>
<organism evidence="3 4">
    <name type="scientific">Desulfotignum phosphitoxidans DSM 13687</name>
    <dbReference type="NCBI Taxonomy" id="1286635"/>
    <lineage>
        <taxon>Bacteria</taxon>
        <taxon>Pseudomonadati</taxon>
        <taxon>Thermodesulfobacteriota</taxon>
        <taxon>Desulfobacteria</taxon>
        <taxon>Desulfobacterales</taxon>
        <taxon>Desulfobacteraceae</taxon>
        <taxon>Desulfotignum</taxon>
    </lineage>
</organism>
<dbReference type="InterPro" id="IPR036388">
    <property type="entry name" value="WH-like_DNA-bd_sf"/>
</dbReference>
<dbReference type="SUPFAM" id="SSF46785">
    <property type="entry name" value="Winged helix' DNA-binding domain"/>
    <property type="match status" value="1"/>
</dbReference>
<feature type="region of interest" description="Disordered" evidence="1">
    <location>
        <begin position="144"/>
        <end position="170"/>
    </location>
</feature>
<evidence type="ECO:0000256" key="1">
    <source>
        <dbReference type="SAM" id="MobiDB-lite"/>
    </source>
</evidence>
<dbReference type="Gene3D" id="1.10.10.10">
    <property type="entry name" value="Winged helix-like DNA-binding domain superfamily/Winged helix DNA-binding domain"/>
    <property type="match status" value="1"/>
</dbReference>
<evidence type="ECO:0000313" key="4">
    <source>
        <dbReference type="Proteomes" id="UP000014216"/>
    </source>
</evidence>
<name>S0FVZ2_9BACT</name>
<dbReference type="SMART" id="SM00347">
    <property type="entry name" value="HTH_MARR"/>
    <property type="match status" value="1"/>
</dbReference>
<dbReference type="PANTHER" id="PTHR33164:SF89">
    <property type="entry name" value="MARR FAMILY REGULATORY PROTEIN"/>
    <property type="match status" value="1"/>
</dbReference>
<protein>
    <submittedName>
        <fullName evidence="3">Transcriptional regulator, MarR family protein</fullName>
    </submittedName>
</protein>
<dbReference type="InterPro" id="IPR000835">
    <property type="entry name" value="HTH_MarR-typ"/>
</dbReference>
<dbReference type="PROSITE" id="PS50995">
    <property type="entry name" value="HTH_MARR_2"/>
    <property type="match status" value="1"/>
</dbReference>
<reference evidence="3 4" key="1">
    <citation type="journal article" date="2013" name="Genome Announc.">
        <title>Draft Genome Sequence of Desulfotignum phosphitoxidans DSM 13687 Strain FiPS-3.</title>
        <authorList>
            <person name="Poehlein A."/>
            <person name="Daniel R."/>
            <person name="Simeonova D.D."/>
        </authorList>
    </citation>
    <scope>NUCLEOTIDE SEQUENCE [LARGE SCALE GENOMIC DNA]</scope>
    <source>
        <strain evidence="3 4">DSM 13687</strain>
    </source>
</reference>
<evidence type="ECO:0000313" key="3">
    <source>
        <dbReference type="EMBL" id="EMS77289.1"/>
    </source>
</evidence>
<feature type="domain" description="HTH marR-type" evidence="2">
    <location>
        <begin position="6"/>
        <end position="138"/>
    </location>
</feature>
<dbReference type="OrthoDB" id="195851at2"/>
<dbReference type="Pfam" id="PF01047">
    <property type="entry name" value="MarR"/>
    <property type="match status" value="1"/>
</dbReference>
<accession>S0FVZ2</accession>
<dbReference type="Proteomes" id="UP000014216">
    <property type="component" value="Unassembled WGS sequence"/>
</dbReference>
<dbReference type="PANTHER" id="PTHR33164">
    <property type="entry name" value="TRANSCRIPTIONAL REGULATOR, MARR FAMILY"/>
    <property type="match status" value="1"/>
</dbReference>
<dbReference type="InterPro" id="IPR036390">
    <property type="entry name" value="WH_DNA-bd_sf"/>
</dbReference>
<dbReference type="EMBL" id="APJX01000018">
    <property type="protein sequence ID" value="EMS77289.1"/>
    <property type="molecule type" value="Genomic_DNA"/>
</dbReference>
<proteinExistence type="predicted"/>
<gene>
    <name evidence="3" type="ORF">Dpo_18c00270</name>
</gene>
<dbReference type="InterPro" id="IPR039422">
    <property type="entry name" value="MarR/SlyA-like"/>
</dbReference>